<dbReference type="SUPFAM" id="SSF54171">
    <property type="entry name" value="DNA-binding domain"/>
    <property type="match status" value="1"/>
</dbReference>
<feature type="region of interest" description="Disordered" evidence="7">
    <location>
        <begin position="1"/>
        <end position="23"/>
    </location>
</feature>
<organism evidence="9 10">
    <name type="scientific">Ilex paraguariensis</name>
    <name type="common">yerba mate</name>
    <dbReference type="NCBI Taxonomy" id="185542"/>
    <lineage>
        <taxon>Eukaryota</taxon>
        <taxon>Viridiplantae</taxon>
        <taxon>Streptophyta</taxon>
        <taxon>Embryophyta</taxon>
        <taxon>Tracheophyta</taxon>
        <taxon>Spermatophyta</taxon>
        <taxon>Magnoliopsida</taxon>
        <taxon>eudicotyledons</taxon>
        <taxon>Gunneridae</taxon>
        <taxon>Pentapetalae</taxon>
        <taxon>asterids</taxon>
        <taxon>campanulids</taxon>
        <taxon>Aquifoliales</taxon>
        <taxon>Aquifoliaceae</taxon>
        <taxon>Ilex</taxon>
    </lineage>
</organism>
<dbReference type="PANTHER" id="PTHR31190:SF72">
    <property type="entry name" value="AP2 DOMAIN CONTAINING PROTEIN, EXPRESSED"/>
    <property type="match status" value="1"/>
</dbReference>
<evidence type="ECO:0000259" key="8">
    <source>
        <dbReference type="PROSITE" id="PS51032"/>
    </source>
</evidence>
<accession>A0ABC8RFY2</accession>
<sequence>MNISTPHYPSVKLSPESPPSSSRDELLFANDLLPLHKYDAAEKLEFKILTDDAREAVEIDFSKGEKKEKIDSNAKEEEPVKEKHYIGVRKRPWGKFAAEIRDSTRQGTRVWLGTFDNAEEAALAYDQAAFLMRGQLALLNFPTERVQESLRVMEMKFSYRDGYSPAAALKETHKMRSMSKGRRKKRKQINEGNESWVSEISNNVLEFEDLGADLLDELLTSSESASTSL</sequence>
<dbReference type="PANTHER" id="PTHR31190">
    <property type="entry name" value="DNA-BINDING DOMAIN"/>
    <property type="match status" value="1"/>
</dbReference>
<dbReference type="SMART" id="SM00380">
    <property type="entry name" value="AP2"/>
    <property type="match status" value="1"/>
</dbReference>
<dbReference type="InterPro" id="IPR001471">
    <property type="entry name" value="AP2/ERF_dom"/>
</dbReference>
<dbReference type="InterPro" id="IPR036955">
    <property type="entry name" value="AP2/ERF_dom_sf"/>
</dbReference>
<feature type="domain" description="AP2/ERF" evidence="8">
    <location>
        <begin position="84"/>
        <end position="142"/>
    </location>
</feature>
<keyword evidence="4" id="KW-0238">DNA-binding</keyword>
<evidence type="ECO:0000256" key="6">
    <source>
        <dbReference type="ARBA" id="ARBA00023242"/>
    </source>
</evidence>
<dbReference type="InterPro" id="IPR016177">
    <property type="entry name" value="DNA-bd_dom_sf"/>
</dbReference>
<reference evidence="9 10" key="1">
    <citation type="submission" date="2024-02" db="EMBL/GenBank/DDBJ databases">
        <authorList>
            <person name="Vignale AGUSTIN F."/>
            <person name="Sosa J E."/>
            <person name="Modenutti C."/>
        </authorList>
    </citation>
    <scope>NUCLEOTIDE SEQUENCE [LARGE SCALE GENOMIC DNA]</scope>
</reference>
<dbReference type="FunFam" id="3.30.730.10:FF:000001">
    <property type="entry name" value="Ethylene-responsive transcription factor 2"/>
    <property type="match status" value="1"/>
</dbReference>
<comment type="subcellular location">
    <subcellularLocation>
        <location evidence="1">Nucleus</location>
    </subcellularLocation>
</comment>
<dbReference type="Proteomes" id="UP001642360">
    <property type="component" value="Unassembled WGS sequence"/>
</dbReference>
<evidence type="ECO:0000256" key="2">
    <source>
        <dbReference type="ARBA" id="ARBA00022821"/>
    </source>
</evidence>
<dbReference type="GO" id="GO:0006952">
    <property type="term" value="P:defense response"/>
    <property type="evidence" value="ECO:0007669"/>
    <property type="project" value="UniProtKB-KW"/>
</dbReference>
<proteinExistence type="predicted"/>
<keyword evidence="2" id="KW-0611">Plant defense</keyword>
<dbReference type="EMBL" id="CAUOFW020001345">
    <property type="protein sequence ID" value="CAK9143871.1"/>
    <property type="molecule type" value="Genomic_DNA"/>
</dbReference>
<keyword evidence="10" id="KW-1185">Reference proteome</keyword>
<gene>
    <name evidence="9" type="ORF">ILEXP_LOCUS11608</name>
</gene>
<protein>
    <recommendedName>
        <fullName evidence="8">AP2/ERF domain-containing protein</fullName>
    </recommendedName>
</protein>
<dbReference type="PRINTS" id="PR00367">
    <property type="entry name" value="ETHRSPELEMNT"/>
</dbReference>
<dbReference type="PROSITE" id="PS51032">
    <property type="entry name" value="AP2_ERF"/>
    <property type="match status" value="1"/>
</dbReference>
<name>A0ABC8RFY2_9AQUA</name>
<comment type="caution">
    <text evidence="9">The sequence shown here is derived from an EMBL/GenBank/DDBJ whole genome shotgun (WGS) entry which is preliminary data.</text>
</comment>
<evidence type="ECO:0000256" key="5">
    <source>
        <dbReference type="ARBA" id="ARBA00023163"/>
    </source>
</evidence>
<evidence type="ECO:0000256" key="4">
    <source>
        <dbReference type="ARBA" id="ARBA00023125"/>
    </source>
</evidence>
<keyword evidence="6" id="KW-0539">Nucleus</keyword>
<evidence type="ECO:0000256" key="1">
    <source>
        <dbReference type="ARBA" id="ARBA00004123"/>
    </source>
</evidence>
<dbReference type="InterPro" id="IPR044808">
    <property type="entry name" value="ERF_plant"/>
</dbReference>
<dbReference type="GO" id="GO:0003677">
    <property type="term" value="F:DNA binding"/>
    <property type="evidence" value="ECO:0007669"/>
    <property type="project" value="UniProtKB-KW"/>
</dbReference>
<dbReference type="Pfam" id="PF00847">
    <property type="entry name" value="AP2"/>
    <property type="match status" value="1"/>
</dbReference>
<evidence type="ECO:0000313" key="9">
    <source>
        <dbReference type="EMBL" id="CAK9143871.1"/>
    </source>
</evidence>
<keyword evidence="3" id="KW-0805">Transcription regulation</keyword>
<dbReference type="Gene3D" id="3.30.730.10">
    <property type="entry name" value="AP2/ERF domain"/>
    <property type="match status" value="1"/>
</dbReference>
<evidence type="ECO:0000256" key="7">
    <source>
        <dbReference type="SAM" id="MobiDB-lite"/>
    </source>
</evidence>
<dbReference type="GO" id="GO:0005634">
    <property type="term" value="C:nucleus"/>
    <property type="evidence" value="ECO:0007669"/>
    <property type="project" value="UniProtKB-SubCell"/>
</dbReference>
<dbReference type="AlphaFoldDB" id="A0ABC8RFY2"/>
<evidence type="ECO:0000256" key="3">
    <source>
        <dbReference type="ARBA" id="ARBA00023015"/>
    </source>
</evidence>
<evidence type="ECO:0000313" key="10">
    <source>
        <dbReference type="Proteomes" id="UP001642360"/>
    </source>
</evidence>
<feature type="compositionally biased region" description="Low complexity" evidence="7">
    <location>
        <begin position="9"/>
        <end position="21"/>
    </location>
</feature>
<dbReference type="CDD" id="cd00018">
    <property type="entry name" value="AP2"/>
    <property type="match status" value="1"/>
</dbReference>
<keyword evidence="5" id="KW-0804">Transcription</keyword>